<protein>
    <submittedName>
        <fullName evidence="3">Class V aminotransferase</fullName>
    </submittedName>
</protein>
<reference evidence="3 4" key="1">
    <citation type="submission" date="2017-05" db="EMBL/GenBank/DDBJ databases">
        <title>Genomic insights into alkan degradation activity of Oleiphilus messinensis.</title>
        <authorList>
            <person name="Kozyavkin S.A."/>
            <person name="Slesarev A.I."/>
            <person name="Golyshin P.N."/>
            <person name="Korzhenkov A."/>
            <person name="Golyshina O.N."/>
            <person name="Toshchakov S.V."/>
        </authorList>
    </citation>
    <scope>NUCLEOTIDE SEQUENCE [LARGE SCALE GENOMIC DNA]</scope>
    <source>
        <strain evidence="3 4">ME102</strain>
    </source>
</reference>
<evidence type="ECO:0000313" key="4">
    <source>
        <dbReference type="Proteomes" id="UP000196027"/>
    </source>
</evidence>
<accession>A0A1Y0IC07</accession>
<dbReference type="OrthoDB" id="9804264at2"/>
<dbReference type="InterPro" id="IPR015424">
    <property type="entry name" value="PyrdxlP-dep_Trfase"/>
</dbReference>
<organism evidence="3 4">
    <name type="scientific">Oleiphilus messinensis</name>
    <dbReference type="NCBI Taxonomy" id="141451"/>
    <lineage>
        <taxon>Bacteria</taxon>
        <taxon>Pseudomonadati</taxon>
        <taxon>Pseudomonadota</taxon>
        <taxon>Gammaproteobacteria</taxon>
        <taxon>Oceanospirillales</taxon>
        <taxon>Oleiphilaceae</taxon>
        <taxon>Oleiphilus</taxon>
    </lineage>
</organism>
<sequence>MINQDLLKQFPIIENVTYLNHAAVAPWPKVTTEAVNQFAQENLEYGATHYPQWLNTEKQLRTKLKSLINASSTQEIALAKNTSEALSIIAYGINWTVGDEVLISNHEFPSNRIVWESLETKGVTVKTVNIDNTDDPTQTICDNITQRTKLVSISSVQYASGVRVDLQRIGIACRTQDTLFCVDAIQSLGAIPFDNQTIGADFIVADGHKWMLGPEGLALLYVRQSLIETLDLNQFGWHMVNARGNYDLTEWEPANDATRFECGSPNMLGIHALNASLNLILEIGVATIYENIQERIEFIHRKFTKVKDISILSPAAQEQRSGIITFKVNHLDKPQHSALHQTLMQNNIICAYRGGGIRFSPHFYTPITQLEAALDQVTSLI</sequence>
<name>A0A1Y0IC07_9GAMM</name>
<dbReference type="InterPro" id="IPR015422">
    <property type="entry name" value="PyrdxlP-dep_Trfase_small"/>
</dbReference>
<dbReference type="KEGG" id="ome:OLMES_2889"/>
<gene>
    <name evidence="3" type="ORF">OLMES_2889</name>
</gene>
<feature type="domain" description="Aminotransferase class V" evidence="2">
    <location>
        <begin position="18"/>
        <end position="348"/>
    </location>
</feature>
<keyword evidence="1" id="KW-0663">Pyridoxal phosphate</keyword>
<keyword evidence="4" id="KW-1185">Reference proteome</keyword>
<dbReference type="SUPFAM" id="SSF53383">
    <property type="entry name" value="PLP-dependent transferases"/>
    <property type="match status" value="1"/>
</dbReference>
<dbReference type="EMBL" id="CP021425">
    <property type="protein sequence ID" value="ARU56934.1"/>
    <property type="molecule type" value="Genomic_DNA"/>
</dbReference>
<dbReference type="AlphaFoldDB" id="A0A1Y0IC07"/>
<dbReference type="InterPro" id="IPR000192">
    <property type="entry name" value="Aminotrans_V_dom"/>
</dbReference>
<dbReference type="Proteomes" id="UP000196027">
    <property type="component" value="Chromosome"/>
</dbReference>
<evidence type="ECO:0000259" key="2">
    <source>
        <dbReference type="Pfam" id="PF00266"/>
    </source>
</evidence>
<evidence type="ECO:0000256" key="1">
    <source>
        <dbReference type="ARBA" id="ARBA00022898"/>
    </source>
</evidence>
<dbReference type="GO" id="GO:0008483">
    <property type="term" value="F:transaminase activity"/>
    <property type="evidence" value="ECO:0007669"/>
    <property type="project" value="UniProtKB-KW"/>
</dbReference>
<dbReference type="InterPro" id="IPR015421">
    <property type="entry name" value="PyrdxlP-dep_Trfase_major"/>
</dbReference>
<dbReference type="PANTHER" id="PTHR43586">
    <property type="entry name" value="CYSTEINE DESULFURASE"/>
    <property type="match status" value="1"/>
</dbReference>
<keyword evidence="3" id="KW-0808">Transferase</keyword>
<evidence type="ECO:0000313" key="3">
    <source>
        <dbReference type="EMBL" id="ARU56934.1"/>
    </source>
</evidence>
<keyword evidence="3" id="KW-0032">Aminotransferase</keyword>
<dbReference type="Gene3D" id="3.90.1150.10">
    <property type="entry name" value="Aspartate Aminotransferase, domain 1"/>
    <property type="match status" value="1"/>
</dbReference>
<dbReference type="Pfam" id="PF00266">
    <property type="entry name" value="Aminotran_5"/>
    <property type="match status" value="1"/>
</dbReference>
<dbReference type="RefSeq" id="WP_087461884.1">
    <property type="nucleotide sequence ID" value="NZ_CP021425.1"/>
</dbReference>
<proteinExistence type="predicted"/>
<dbReference type="PANTHER" id="PTHR43586:SF15">
    <property type="entry name" value="BLR3095 PROTEIN"/>
    <property type="match status" value="1"/>
</dbReference>
<dbReference type="Gene3D" id="3.40.640.10">
    <property type="entry name" value="Type I PLP-dependent aspartate aminotransferase-like (Major domain)"/>
    <property type="match status" value="1"/>
</dbReference>